<dbReference type="Pfam" id="PF01925">
    <property type="entry name" value="TauE"/>
    <property type="match status" value="1"/>
</dbReference>
<evidence type="ECO:0000256" key="3">
    <source>
        <dbReference type="ARBA" id="ARBA00022692"/>
    </source>
</evidence>
<keyword evidence="3 6" id="KW-0812">Transmembrane</keyword>
<dbReference type="PANTHER" id="PTHR43701:SF2">
    <property type="entry name" value="MEMBRANE TRANSPORTER PROTEIN YJNA-RELATED"/>
    <property type="match status" value="1"/>
</dbReference>
<evidence type="ECO:0000256" key="2">
    <source>
        <dbReference type="ARBA" id="ARBA00009142"/>
    </source>
</evidence>
<feature type="transmembrane region" description="Helical" evidence="6">
    <location>
        <begin position="241"/>
        <end position="260"/>
    </location>
</feature>
<keyword evidence="8" id="KW-1185">Reference proteome</keyword>
<feature type="transmembrane region" description="Helical" evidence="6">
    <location>
        <begin position="7"/>
        <end position="25"/>
    </location>
</feature>
<comment type="subcellular location">
    <subcellularLocation>
        <location evidence="6">Cell membrane</location>
        <topology evidence="6">Multi-pass membrane protein</topology>
    </subcellularLocation>
    <subcellularLocation>
        <location evidence="1">Membrane</location>
        <topology evidence="1">Multi-pass membrane protein</topology>
    </subcellularLocation>
</comment>
<keyword evidence="6" id="KW-1003">Cell membrane</keyword>
<evidence type="ECO:0000313" key="7">
    <source>
        <dbReference type="EMBL" id="GES07077.1"/>
    </source>
</evidence>
<evidence type="ECO:0000256" key="4">
    <source>
        <dbReference type="ARBA" id="ARBA00022989"/>
    </source>
</evidence>
<feature type="transmembrane region" description="Helical" evidence="6">
    <location>
        <begin position="140"/>
        <end position="173"/>
    </location>
</feature>
<feature type="transmembrane region" description="Helical" evidence="6">
    <location>
        <begin position="102"/>
        <end position="119"/>
    </location>
</feature>
<keyword evidence="4 6" id="KW-1133">Transmembrane helix</keyword>
<protein>
    <recommendedName>
        <fullName evidence="6">Probable membrane transporter protein</fullName>
    </recommendedName>
</protein>
<name>A0A5M3WDD2_9ACTN</name>
<proteinExistence type="inferred from homology"/>
<comment type="similarity">
    <text evidence="2 6">Belongs to the 4-toluene sulfonate uptake permease (TSUP) (TC 2.A.102) family.</text>
</comment>
<keyword evidence="5 6" id="KW-0472">Membrane</keyword>
<dbReference type="EMBL" id="BLAE01000005">
    <property type="protein sequence ID" value="GES07077.1"/>
    <property type="molecule type" value="Genomic_DNA"/>
</dbReference>
<accession>A0A5M3WDD2</accession>
<feature type="transmembrane region" description="Helical" evidence="6">
    <location>
        <begin position="45"/>
        <end position="65"/>
    </location>
</feature>
<dbReference type="AlphaFoldDB" id="A0A5M3WDD2"/>
<evidence type="ECO:0000313" key="8">
    <source>
        <dbReference type="Proteomes" id="UP000331127"/>
    </source>
</evidence>
<evidence type="ECO:0000256" key="5">
    <source>
        <dbReference type="ARBA" id="ARBA00023136"/>
    </source>
</evidence>
<feature type="transmembrane region" description="Helical" evidence="6">
    <location>
        <begin position="179"/>
        <end position="198"/>
    </location>
</feature>
<dbReference type="InterPro" id="IPR051598">
    <property type="entry name" value="TSUP/Inactive_protease-like"/>
</dbReference>
<dbReference type="GO" id="GO:0005886">
    <property type="term" value="C:plasma membrane"/>
    <property type="evidence" value="ECO:0007669"/>
    <property type="project" value="UniProtKB-SubCell"/>
</dbReference>
<gene>
    <name evidence="7" type="ORF">Amac_006720</name>
</gene>
<feature type="transmembrane region" description="Helical" evidence="6">
    <location>
        <begin position="210"/>
        <end position="229"/>
    </location>
</feature>
<sequence length="261" mass="25864">MSGAGMVVLAVVAGLVIGFGLGALGSGGSVLSVPALVYLFGMDPYPATTGSLIVVGAGAAAGVLAHRRAGQVDVPAGLTLGLFGIPGSALGSWLSAAVDAQLLLSAYVGLLLVAALALHRFAPATAVAAPSPHPPSWSRTLVIIGTATVIGLVTGFLGVGGGFLTVPVLALVFRLPMPVAVGTSLLVIMINSMVALLARAGQDVNLDWAVLLGFAAASVAGCLGGAHIVSRVSPHRLSRALTLVLVAVACYIGLRSVLVLI</sequence>
<reference evidence="7 8" key="1">
    <citation type="submission" date="2019-10" db="EMBL/GenBank/DDBJ databases">
        <title>Whole genome shotgun sequence of Acrocarpospora macrocephala NBRC 16266.</title>
        <authorList>
            <person name="Ichikawa N."/>
            <person name="Kimura A."/>
            <person name="Kitahashi Y."/>
            <person name="Komaki H."/>
            <person name="Oguchi A."/>
        </authorList>
    </citation>
    <scope>NUCLEOTIDE SEQUENCE [LARGE SCALE GENOMIC DNA]</scope>
    <source>
        <strain evidence="7 8">NBRC 16266</strain>
    </source>
</reference>
<dbReference type="PANTHER" id="PTHR43701">
    <property type="entry name" value="MEMBRANE TRANSPORTER PROTEIN MJ0441-RELATED"/>
    <property type="match status" value="1"/>
</dbReference>
<feature type="transmembrane region" description="Helical" evidence="6">
    <location>
        <begin position="77"/>
        <end position="96"/>
    </location>
</feature>
<dbReference type="Proteomes" id="UP000331127">
    <property type="component" value="Unassembled WGS sequence"/>
</dbReference>
<evidence type="ECO:0000256" key="1">
    <source>
        <dbReference type="ARBA" id="ARBA00004141"/>
    </source>
</evidence>
<dbReference type="InterPro" id="IPR002781">
    <property type="entry name" value="TM_pro_TauE-like"/>
</dbReference>
<evidence type="ECO:0000256" key="6">
    <source>
        <dbReference type="RuleBase" id="RU363041"/>
    </source>
</evidence>
<comment type="caution">
    <text evidence="7">The sequence shown here is derived from an EMBL/GenBank/DDBJ whole genome shotgun (WGS) entry which is preliminary data.</text>
</comment>
<organism evidence="7 8">
    <name type="scientific">Acrocarpospora macrocephala</name>
    <dbReference type="NCBI Taxonomy" id="150177"/>
    <lineage>
        <taxon>Bacteria</taxon>
        <taxon>Bacillati</taxon>
        <taxon>Actinomycetota</taxon>
        <taxon>Actinomycetes</taxon>
        <taxon>Streptosporangiales</taxon>
        <taxon>Streptosporangiaceae</taxon>
        <taxon>Acrocarpospora</taxon>
    </lineage>
</organism>